<dbReference type="GO" id="GO:0016740">
    <property type="term" value="F:transferase activity"/>
    <property type="evidence" value="ECO:0007669"/>
    <property type="project" value="UniProtKB-KW"/>
</dbReference>
<dbReference type="EMBL" id="SACY01000004">
    <property type="protein sequence ID" value="RVU24163.1"/>
    <property type="molecule type" value="Genomic_DNA"/>
</dbReference>
<gene>
    <name evidence="1" type="ORF">EOJ36_09565</name>
</gene>
<accession>A0A437PPG4</accession>
<name>A0A437PPG4_9BACT</name>
<keyword evidence="2" id="KW-1185">Reference proteome</keyword>
<organism evidence="1 2">
    <name type="scientific">Sandaracinomonas limnophila</name>
    <dbReference type="NCBI Taxonomy" id="1862386"/>
    <lineage>
        <taxon>Bacteria</taxon>
        <taxon>Pseudomonadati</taxon>
        <taxon>Bacteroidota</taxon>
        <taxon>Cytophagia</taxon>
        <taxon>Cytophagales</taxon>
        <taxon>Flectobacillaceae</taxon>
        <taxon>Sandaracinomonas</taxon>
    </lineage>
</organism>
<reference evidence="1 2" key="1">
    <citation type="submission" date="2019-01" db="EMBL/GenBank/DDBJ databases">
        <authorList>
            <person name="Chen W.-M."/>
        </authorList>
    </citation>
    <scope>NUCLEOTIDE SEQUENCE [LARGE SCALE GENOMIC DNA]</scope>
    <source>
        <strain evidence="1 2">FSY-15</strain>
    </source>
</reference>
<evidence type="ECO:0000313" key="1">
    <source>
        <dbReference type="EMBL" id="RVU24163.1"/>
    </source>
</evidence>
<keyword evidence="1" id="KW-0808">Transferase</keyword>
<proteinExistence type="predicted"/>
<dbReference type="Proteomes" id="UP000282832">
    <property type="component" value="Unassembled WGS sequence"/>
</dbReference>
<comment type="caution">
    <text evidence="1">The sequence shown here is derived from an EMBL/GenBank/DDBJ whole genome shotgun (WGS) entry which is preliminary data.</text>
</comment>
<dbReference type="OrthoDB" id="9809668at2"/>
<evidence type="ECO:0000313" key="2">
    <source>
        <dbReference type="Proteomes" id="UP000282832"/>
    </source>
</evidence>
<dbReference type="RefSeq" id="WP_127804770.1">
    <property type="nucleotide sequence ID" value="NZ_SACY01000004.1"/>
</dbReference>
<sequence length="105" mass="12132">MKHAGVLTKDDLRNKLLDNHSKIESFGVLQLGILDMKHIGEITVGTEIKLLVHFQPERKTLDNFLELTCFFEEITNREVFIVTPESLSEISKKRVLDEVEYIFVS</sequence>
<protein>
    <submittedName>
        <fullName evidence="1">Nucleotidyltransferase</fullName>
    </submittedName>
</protein>
<dbReference type="AlphaFoldDB" id="A0A437PPG4"/>